<dbReference type="InParanoid" id="A0A218ZA50"/>
<sequence length="1066" mass="124371">MPPPGSPPQSNAGPNHTRSAEPYYSNEDIALLHDIVVLAQEILPKLSERERLPTNALFSAYYDILPRIGINADHDSRYARVLFKIGGLRGPGTLYEKFEEILSRLGIEIEFDQDNNDTEAFIQAEDLQQDLDGGIGSDGLTPTGYTDGGKVLKWQRRNSESSLWSLGVEIRSPTTRRKSFSTVEYVKSRVKRPQEILHEVGFPAHRASIIRTANHNEDISTHDLGTWLNSRSPKLRRRRGRSVSTHTSMRIRRRSTSNLRGHSQHSVPASECDPGETDLTAVTSSFGEKSHLLHDDQMGHENLMQNKASLVLQQHLVHSMRQKIRKWRDRAVELREDLAVLDLIALRNSKNSLLRAALIEWRKRYRARVGARDRAKQLSAESKRFYSYLEQRASEARGLYLLHTAFSHWSSFADEQVQRTALARRHIVRTRIFNAWKQITAVNELKVRRQILRKFFSLWKRQTSVTAAQATDAVLKYQGNLVEHVYRQWFRKIWDNKATSWWAEAAKRRALFRWIIFSHHNWKSRMSAEETRRLDLIWNAWKVWRDQTEVHVRWEQGAETYHRKTLSCATLKKWRRETRVIPARITVQSDVASRMLREAFRIWLYRARQEHEAVDVDRTRILREALTIWRHNSRSQLFSARLDRRIAAQALYQWIVRDRIKFSEQTMKQKLLKGSLQTWMCKFRMESEQTWRLEEVAQSFVTRKIQNAVLRSWYSHMGTKQRLESAACAFSSPRLLQETLTRWSALYLHAQQLEQRSRDAEFYFLTSKALRRWKASTEVAKREKRKIAYVRVRRMTKMNLVQTLLETWRGKVQHALSLHAQANEARRNKGVVTALNIFDRWRSRAEEYAELDSVWRGNVLKKHFTLWGKRTNAIVVLETEAVITYLEIRTSRAVKRWSLLTLQRGAHSNYAADVREKNAKKNFRKILSYWRHKTLEKRPRAKRVDFEKHSHLGATERAEVWSDFGGENELAEWTKGLEEGAASTSIPGYLSTPSKRSERVAAVAARYSTTPRVPLSTPFEKQLRAQYSGWPLQSSRKTLGRSALGLDRGFADIPESRINNDSESRS</sequence>
<name>A0A218ZA50_9HELO</name>
<reference evidence="3 4" key="1">
    <citation type="submission" date="2017-04" db="EMBL/GenBank/DDBJ databases">
        <title>Draft genome sequence of Marssonina coronaria NL1: causal agent of apple blotch.</title>
        <authorList>
            <person name="Cheng Q."/>
        </authorList>
    </citation>
    <scope>NUCLEOTIDE SEQUENCE [LARGE SCALE GENOMIC DNA]</scope>
    <source>
        <strain evidence="3 4">NL1</strain>
    </source>
</reference>
<feature type="region of interest" description="Disordered" evidence="1">
    <location>
        <begin position="1"/>
        <end position="20"/>
    </location>
</feature>
<feature type="region of interest" description="Disordered" evidence="1">
    <location>
        <begin position="255"/>
        <end position="276"/>
    </location>
</feature>
<dbReference type="EMBL" id="MZNU01000105">
    <property type="protein sequence ID" value="OWP04463.1"/>
    <property type="molecule type" value="Genomic_DNA"/>
</dbReference>
<evidence type="ECO:0000256" key="1">
    <source>
        <dbReference type="SAM" id="MobiDB-lite"/>
    </source>
</evidence>
<feature type="compositionally biased region" description="Polar residues" evidence="1">
    <location>
        <begin position="8"/>
        <end position="17"/>
    </location>
</feature>
<feature type="domain" description="Sfi1 spindle body" evidence="2">
    <location>
        <begin position="375"/>
        <end position="934"/>
    </location>
</feature>
<organism evidence="3 4">
    <name type="scientific">Diplocarpon coronariae</name>
    <dbReference type="NCBI Taxonomy" id="2795749"/>
    <lineage>
        <taxon>Eukaryota</taxon>
        <taxon>Fungi</taxon>
        <taxon>Dikarya</taxon>
        <taxon>Ascomycota</taxon>
        <taxon>Pezizomycotina</taxon>
        <taxon>Leotiomycetes</taxon>
        <taxon>Helotiales</taxon>
        <taxon>Drepanopezizaceae</taxon>
        <taxon>Diplocarpon</taxon>
    </lineage>
</organism>
<keyword evidence="4" id="KW-1185">Reference proteome</keyword>
<evidence type="ECO:0000313" key="3">
    <source>
        <dbReference type="EMBL" id="OWP04463.1"/>
    </source>
</evidence>
<gene>
    <name evidence="3" type="ORF">B2J93_3411</name>
</gene>
<accession>A0A218ZA50</accession>
<feature type="compositionally biased region" description="Polar residues" evidence="1">
    <location>
        <begin position="256"/>
        <end position="267"/>
    </location>
</feature>
<dbReference type="FunCoup" id="A0A218ZA50">
    <property type="interactions" value="132"/>
</dbReference>
<dbReference type="STRING" id="503106.A0A218ZA50"/>
<dbReference type="OrthoDB" id="5215300at2759"/>
<dbReference type="Proteomes" id="UP000242519">
    <property type="component" value="Unassembled WGS sequence"/>
</dbReference>
<protein>
    <recommendedName>
        <fullName evidence="2">Sfi1 spindle body domain-containing protein</fullName>
    </recommendedName>
</protein>
<dbReference type="Pfam" id="PF08457">
    <property type="entry name" value="Sfi1"/>
    <property type="match status" value="1"/>
</dbReference>
<proteinExistence type="predicted"/>
<dbReference type="InterPro" id="IPR013665">
    <property type="entry name" value="Sfi1_dom"/>
</dbReference>
<comment type="caution">
    <text evidence="3">The sequence shown here is derived from an EMBL/GenBank/DDBJ whole genome shotgun (WGS) entry which is preliminary data.</text>
</comment>
<dbReference type="AlphaFoldDB" id="A0A218ZA50"/>
<evidence type="ECO:0000259" key="2">
    <source>
        <dbReference type="Pfam" id="PF08457"/>
    </source>
</evidence>
<evidence type="ECO:0000313" key="4">
    <source>
        <dbReference type="Proteomes" id="UP000242519"/>
    </source>
</evidence>